<accession>U2FRB8</accession>
<organism evidence="1 2">
    <name type="scientific">Salinisphaera shabanensis E1L3A</name>
    <dbReference type="NCBI Taxonomy" id="1033802"/>
    <lineage>
        <taxon>Bacteria</taxon>
        <taxon>Pseudomonadati</taxon>
        <taxon>Pseudomonadota</taxon>
        <taxon>Gammaproteobacteria</taxon>
        <taxon>Salinisphaerales</taxon>
        <taxon>Salinisphaeraceae</taxon>
        <taxon>Salinisphaera</taxon>
    </lineage>
</organism>
<keyword evidence="2" id="KW-1185">Reference proteome</keyword>
<sequence length="316" mass="34971">MPLGIEHVAERNNGLWPDWVRPGERDLFATILGNGSARLLPLHIDPKARAVTVAVRVLADQPAFSKAVRFIPYKARYNALDIGPGVHIPLNFVPSRLFSELRGEQQVRAMADDKLKPLAMDSGAPIFALSPEQSALCTLSATTPNGKPVAARRQVIRQEYPTFGDGVDRQMLDTLLWRLIANDGGPANTEGAVELGLRCRTGQWQTANYDLGDRPWLIDLERLTGQQPDPAMPVGVLLGRYRFMDADGQPLSVLPAQFDNFWDYQPANDRLAPFLVDGRYLRIAGQPASVEVVKPGDITIDRRWTLPAAETPQHAR</sequence>
<proteinExistence type="predicted"/>
<dbReference type="RefSeq" id="WP_021031739.1">
    <property type="nucleotide sequence ID" value="NZ_AFNV02000017.1"/>
</dbReference>
<dbReference type="OrthoDB" id="7911392at2"/>
<evidence type="ECO:0000313" key="2">
    <source>
        <dbReference type="Proteomes" id="UP000006242"/>
    </source>
</evidence>
<gene>
    <name evidence="1" type="ORF">SSPSH_002533</name>
</gene>
<protein>
    <submittedName>
        <fullName evidence="1">Uncharacterized protein</fullName>
    </submittedName>
</protein>
<evidence type="ECO:0000313" key="1">
    <source>
        <dbReference type="EMBL" id="ERJ18619.1"/>
    </source>
</evidence>
<name>U2FRB8_9GAMM</name>
<reference evidence="1 2" key="2">
    <citation type="journal article" date="2013" name="PLoS ONE">
        <title>INDIGO - INtegrated Data Warehouse of MIcrobial GenOmes with Examples from the Red Sea Extremophiles.</title>
        <authorList>
            <person name="Alam I."/>
            <person name="Antunes A."/>
            <person name="Kamau A.A."/>
            <person name="Ba Alawi W."/>
            <person name="Kalkatawi M."/>
            <person name="Stingl U."/>
            <person name="Bajic V.B."/>
        </authorList>
    </citation>
    <scope>NUCLEOTIDE SEQUENCE [LARGE SCALE GENOMIC DNA]</scope>
    <source>
        <strain evidence="1 2">E1L3A</strain>
    </source>
</reference>
<dbReference type="Proteomes" id="UP000006242">
    <property type="component" value="Unassembled WGS sequence"/>
</dbReference>
<dbReference type="EMBL" id="AFNV02000017">
    <property type="protein sequence ID" value="ERJ18619.1"/>
    <property type="molecule type" value="Genomic_DNA"/>
</dbReference>
<dbReference type="AlphaFoldDB" id="U2FRB8"/>
<comment type="caution">
    <text evidence="1">The sequence shown here is derived from an EMBL/GenBank/DDBJ whole genome shotgun (WGS) entry which is preliminary data.</text>
</comment>
<reference evidence="1 2" key="1">
    <citation type="journal article" date="2011" name="J. Bacteriol.">
        <title>Genome sequence of Salinisphaera shabanensis, a gammaproteobacterium from the harsh, variable environment of the brine-seawater interface of the Shaban Deep in the Red Sea.</title>
        <authorList>
            <person name="Antunes A."/>
            <person name="Alam I."/>
            <person name="Bajic V.B."/>
            <person name="Stingl U."/>
        </authorList>
    </citation>
    <scope>NUCLEOTIDE SEQUENCE [LARGE SCALE GENOMIC DNA]</scope>
    <source>
        <strain evidence="1 2">E1L3A</strain>
    </source>
</reference>